<evidence type="ECO:0000313" key="3">
    <source>
        <dbReference type="Proteomes" id="UP000185622"/>
    </source>
</evidence>
<organism evidence="2 3">
    <name type="scientific">Thioclava nitratireducens</name>
    <dbReference type="NCBI Taxonomy" id="1915078"/>
    <lineage>
        <taxon>Bacteria</taxon>
        <taxon>Pseudomonadati</taxon>
        <taxon>Pseudomonadota</taxon>
        <taxon>Alphaproteobacteria</taxon>
        <taxon>Rhodobacterales</taxon>
        <taxon>Paracoccaceae</taxon>
        <taxon>Thioclava</taxon>
    </lineage>
</organism>
<accession>A0ABM6IH85</accession>
<evidence type="ECO:0000313" key="2">
    <source>
        <dbReference type="EMBL" id="AQS48123.1"/>
    </source>
</evidence>
<name>A0ABM6IH85_9RHOB</name>
<dbReference type="PANTHER" id="PTHR12558">
    <property type="entry name" value="CELL DIVISION CYCLE 16,23,27"/>
    <property type="match status" value="1"/>
</dbReference>
<feature type="repeat" description="TPR" evidence="1">
    <location>
        <begin position="449"/>
        <end position="482"/>
    </location>
</feature>
<dbReference type="SUPFAM" id="SSF46894">
    <property type="entry name" value="C-terminal effector domain of the bipartite response regulators"/>
    <property type="match status" value="1"/>
</dbReference>
<dbReference type="Gene3D" id="3.40.50.10070">
    <property type="entry name" value="TolB, N-terminal domain"/>
    <property type="match status" value="1"/>
</dbReference>
<dbReference type="Gene3D" id="1.10.10.10">
    <property type="entry name" value="Winged helix-like DNA-binding domain superfamily/Winged helix DNA-binding domain"/>
    <property type="match status" value="1"/>
</dbReference>
<sequence length="548" mass="61031">MATSTGQLHLTLILHGVFSAHYGSGLELVGLSRRGQALLAFLSQQPEMRAERARLADLLWSDRSEGQARASLRQELSVLRRLLPEGILDANRQLVWLDPTAVVADKSGSGVFLEGFDLATEGFEDWLREMRQAERPGSATPVATAAPHRARRLPSLGVLPFEEIGVAATDMFADGVVEEITGALGRVHEFHVIARQSAIAIIGEHLDVPQVAERLGVDYVVEGTVRRADDRVRISVQLVEGRDGRTIWTERFDDRLDDLFALQDRVAGQVAGQILPSLRNAEIARARTTPPESRNAYELFLTGLPHMWAHQRKSNAQAIDLFDRALSIAPDYGPALAHKAWALAQQCSYIWSDNPLADKAEALRLAQQAAQFVGEHAPSMVAVGAAVDLVSTDHDFSRTFIDRALAIDPNCAWGWMRRGWNRHYLGETEEARLSFDRAEALSPLDPFLFNIEFGRGVTYLHEDRFEECLKHFKRGMALSPGVEWAYRFIASLNIRLGRQADAEEAYRKLLAAYPGLTVRKLSDSLPPSAVENRQEFYDAMRRAGLPEE</sequence>
<dbReference type="PANTHER" id="PTHR12558:SF13">
    <property type="entry name" value="CELL DIVISION CYCLE PROTEIN 27 HOMOLOG"/>
    <property type="match status" value="1"/>
</dbReference>
<dbReference type="InterPro" id="IPR011990">
    <property type="entry name" value="TPR-like_helical_dom_sf"/>
</dbReference>
<dbReference type="Proteomes" id="UP000185622">
    <property type="component" value="Chromosome"/>
</dbReference>
<reference evidence="2 3" key="1">
    <citation type="submission" date="2017-01" db="EMBL/GenBank/DDBJ databases">
        <title>The complete genome sequence of a sulfur-oxidizing marine bacterium Thioclava sp. 25B10_4T.</title>
        <authorList>
            <person name="Liu Y."/>
            <person name="Lai Q."/>
            <person name="Shao Z."/>
        </authorList>
    </citation>
    <scope>NUCLEOTIDE SEQUENCE [LARGE SCALE GENOMIC DNA]</scope>
    <source>
        <strain evidence="2 3">25B10_4</strain>
    </source>
</reference>
<dbReference type="SUPFAM" id="SSF48452">
    <property type="entry name" value="TPR-like"/>
    <property type="match status" value="1"/>
</dbReference>
<dbReference type="EMBL" id="CP019437">
    <property type="protein sequence ID" value="AQS48123.1"/>
    <property type="molecule type" value="Genomic_DNA"/>
</dbReference>
<evidence type="ECO:0008006" key="4">
    <source>
        <dbReference type="Google" id="ProtNLM"/>
    </source>
</evidence>
<dbReference type="InterPro" id="IPR036388">
    <property type="entry name" value="WH-like_DNA-bd_sf"/>
</dbReference>
<evidence type="ECO:0000256" key="1">
    <source>
        <dbReference type="PROSITE-ProRule" id="PRU00339"/>
    </source>
</evidence>
<protein>
    <recommendedName>
        <fullName evidence="4">TolB amino-terminal domain-containing protein</fullName>
    </recommendedName>
</protein>
<dbReference type="InterPro" id="IPR019734">
    <property type="entry name" value="TPR_rpt"/>
</dbReference>
<keyword evidence="3" id="KW-1185">Reference proteome</keyword>
<dbReference type="PROSITE" id="PS50005">
    <property type="entry name" value="TPR"/>
    <property type="match status" value="1"/>
</dbReference>
<proteinExistence type="predicted"/>
<keyword evidence="1" id="KW-0802">TPR repeat</keyword>
<dbReference type="Gene3D" id="1.25.40.10">
    <property type="entry name" value="Tetratricopeptide repeat domain"/>
    <property type="match status" value="1"/>
</dbReference>
<dbReference type="SMART" id="SM00028">
    <property type="entry name" value="TPR"/>
    <property type="match status" value="3"/>
</dbReference>
<dbReference type="InterPro" id="IPR016032">
    <property type="entry name" value="Sig_transdc_resp-reg_C-effctor"/>
</dbReference>
<gene>
    <name evidence="2" type="ORF">BMG03_10145</name>
</gene>